<keyword evidence="1" id="KW-0175">Coiled coil</keyword>
<gene>
    <name evidence="3" type="ORF">GCM10022421_09010</name>
</gene>
<feature type="compositionally biased region" description="Polar residues" evidence="2">
    <location>
        <begin position="621"/>
        <end position="630"/>
    </location>
</feature>
<feature type="coiled-coil region" evidence="1">
    <location>
        <begin position="544"/>
        <end position="614"/>
    </location>
</feature>
<comment type="caution">
    <text evidence="3">The sequence shown here is derived from an EMBL/GenBank/DDBJ whole genome shotgun (WGS) entry which is preliminary data.</text>
</comment>
<keyword evidence="4" id="KW-1185">Reference proteome</keyword>
<name>A0ABP7DHG0_9GAMM</name>
<dbReference type="Proteomes" id="UP001501479">
    <property type="component" value="Unassembled WGS sequence"/>
</dbReference>
<evidence type="ECO:0000256" key="1">
    <source>
        <dbReference type="SAM" id="Coils"/>
    </source>
</evidence>
<sequence>MAKTFTTGLVITGDAGGGVRAIKSTEDALGRLNRTVKTSANTSKDYTASTQRSDAGLATLTNTARTAAAALSGVFAVGALQGQARLVADAEILSRTLKVSTGTLMEWQYAGEQVNLSAEKMGDIFKDASDKIGDYLANEGGEAKDLIENLKINMQELRALSPEQQILKMVEAMEQLPDQSVKVNFLESLADDASRLLPLLENNGELLKQFSAEARNMGVALDDGDIASIVAADQAMKTLSATTQGLTNALIADLGPGLNESVAGLRDWITEAGGAAEVMDNLTTVGGALATLYAGRLAGGIASKTAATLQGMAAERAATAQTAQRIAQEQQAAAQTARRAAGEQTAAVTSARIAVQRAQQAQAEAAERLRLIQLTQQQMAAERALETQRLQAQISAKGRQMSLTRLAEIRRTEAALTAQQAAAERTLAAAETTTTGSTRALSAAKLDLARSSKIADAAIVSSTVATRAASVAQVAMTTTTRALSTGMALLGGPVGVAMVAAGALYYFAQRSRETGVNADELKRKIDGLAGSFRELSDIERRVTLEKLNYEMAQTRAEVAESERVIESWKRNLSSLDPSGRNDANSIISQETAKLEALNAKLQTTQATMKAVFEDGIPDNWTDGNKPSTTLPPGKTDDAAAKKLANQREQAQQYLQQLERLNADEQQQVANWRTDSLTQTKSYYDQGLLSARDYEFGKVAIAEEAARRLQELEDQRWSKYTSGGLGELATLQRDAQGLEGPRGALIQRGVDQSITDQTFQGLPSVGGLDPQFGGAFGEANRIEQEKEKMLAAYDQRIADYQNYREMELENAELYDEQIAALRDRRTEQEMAADQQINQAKLAGAESTFGSLASIAGTFAGKQSGIYKVMFAAEKAFSIARSIMAIQTGIAQAAAIPFPANIGAMASVAAATASIVSTISSVAMPVGQAHDGLDYVPNEGTWNLQKGERVTGAALNRDLTQFLERENKQGNSGRGGEQSVRIEQNFHIDANAKADPQTLAGFYRTAKQAAHEAIGEAMRPGGQLSRGY</sequence>
<evidence type="ECO:0000313" key="4">
    <source>
        <dbReference type="Proteomes" id="UP001501479"/>
    </source>
</evidence>
<reference evidence="4" key="1">
    <citation type="journal article" date="2019" name="Int. J. Syst. Evol. Microbiol.">
        <title>The Global Catalogue of Microorganisms (GCM) 10K type strain sequencing project: providing services to taxonomists for standard genome sequencing and annotation.</title>
        <authorList>
            <consortium name="The Broad Institute Genomics Platform"/>
            <consortium name="The Broad Institute Genome Sequencing Center for Infectious Disease"/>
            <person name="Wu L."/>
            <person name="Ma J."/>
        </authorList>
    </citation>
    <scope>NUCLEOTIDE SEQUENCE [LARGE SCALE GENOMIC DNA]</scope>
    <source>
        <strain evidence="4">JCM 17329</strain>
    </source>
</reference>
<evidence type="ECO:0008006" key="5">
    <source>
        <dbReference type="Google" id="ProtNLM"/>
    </source>
</evidence>
<accession>A0ABP7DHG0</accession>
<evidence type="ECO:0000256" key="2">
    <source>
        <dbReference type="SAM" id="MobiDB-lite"/>
    </source>
</evidence>
<feature type="region of interest" description="Disordered" evidence="2">
    <location>
        <begin position="615"/>
        <end position="635"/>
    </location>
</feature>
<organism evidence="3 4">
    <name type="scientific">Oceanisphaera sediminis</name>
    <dbReference type="NCBI Taxonomy" id="981381"/>
    <lineage>
        <taxon>Bacteria</taxon>
        <taxon>Pseudomonadati</taxon>
        <taxon>Pseudomonadota</taxon>
        <taxon>Gammaproteobacteria</taxon>
        <taxon>Aeromonadales</taxon>
        <taxon>Aeromonadaceae</taxon>
        <taxon>Oceanisphaera</taxon>
    </lineage>
</organism>
<evidence type="ECO:0000313" key="3">
    <source>
        <dbReference type="EMBL" id="GAA3704396.1"/>
    </source>
</evidence>
<dbReference type="EMBL" id="BAABDS010000010">
    <property type="protein sequence ID" value="GAA3704396.1"/>
    <property type="molecule type" value="Genomic_DNA"/>
</dbReference>
<proteinExistence type="predicted"/>
<protein>
    <recommendedName>
        <fullName evidence="5">Bacteriophage tail tape measure N-terminal domain-containing protein</fullName>
    </recommendedName>
</protein>
<feature type="coiled-coil region" evidence="1">
    <location>
        <begin position="640"/>
        <end position="674"/>
    </location>
</feature>
<dbReference type="RefSeq" id="WP_344962833.1">
    <property type="nucleotide sequence ID" value="NZ_BAABDS010000010.1"/>
</dbReference>